<gene>
    <name evidence="1" type="ORF">PanWU01x14_170590</name>
</gene>
<reference evidence="2" key="1">
    <citation type="submission" date="2016-06" db="EMBL/GenBank/DDBJ databases">
        <title>Parallel loss of symbiosis genes in relatives of nitrogen-fixing non-legume Parasponia.</title>
        <authorList>
            <person name="Van Velzen R."/>
            <person name="Holmer R."/>
            <person name="Bu F."/>
            <person name="Rutten L."/>
            <person name="Van Zeijl A."/>
            <person name="Liu W."/>
            <person name="Santuari L."/>
            <person name="Cao Q."/>
            <person name="Sharma T."/>
            <person name="Shen D."/>
            <person name="Roswanjaya Y."/>
            <person name="Wardhani T."/>
            <person name="Kalhor M.S."/>
            <person name="Jansen J."/>
            <person name="Van den Hoogen J."/>
            <person name="Gungor B."/>
            <person name="Hartog M."/>
            <person name="Hontelez J."/>
            <person name="Verver J."/>
            <person name="Yang W.-C."/>
            <person name="Schijlen E."/>
            <person name="Repin R."/>
            <person name="Schilthuizen M."/>
            <person name="Schranz E."/>
            <person name="Heidstra R."/>
            <person name="Miyata K."/>
            <person name="Fedorova E."/>
            <person name="Kohlen W."/>
            <person name="Bisseling T."/>
            <person name="Smit S."/>
            <person name="Geurts R."/>
        </authorList>
    </citation>
    <scope>NUCLEOTIDE SEQUENCE [LARGE SCALE GENOMIC DNA]</scope>
    <source>
        <strain evidence="2">cv. WU1-14</strain>
    </source>
</reference>
<evidence type="ECO:0000313" key="2">
    <source>
        <dbReference type="Proteomes" id="UP000237105"/>
    </source>
</evidence>
<evidence type="ECO:0000313" key="1">
    <source>
        <dbReference type="EMBL" id="PON57846.1"/>
    </source>
</evidence>
<comment type="caution">
    <text evidence="1">The sequence shown here is derived from an EMBL/GenBank/DDBJ whole genome shotgun (WGS) entry which is preliminary data.</text>
</comment>
<dbReference type="Proteomes" id="UP000237105">
    <property type="component" value="Unassembled WGS sequence"/>
</dbReference>
<name>A0A2P5C9U6_PARAD</name>
<sequence>MLKVSLTIARRVRNQFQALDRPLAKIQLLNGASIPQTNLFTKFLDDPCDETNPMEMVG</sequence>
<dbReference type="EMBL" id="JXTB01000155">
    <property type="protein sequence ID" value="PON57846.1"/>
    <property type="molecule type" value="Genomic_DNA"/>
</dbReference>
<accession>A0A2P5C9U6</accession>
<dbReference type="AlphaFoldDB" id="A0A2P5C9U6"/>
<protein>
    <submittedName>
        <fullName evidence="1">Uncharacterized protein</fullName>
    </submittedName>
</protein>
<proteinExistence type="predicted"/>
<keyword evidence="2" id="KW-1185">Reference proteome</keyword>
<organism evidence="1 2">
    <name type="scientific">Parasponia andersonii</name>
    <name type="common">Sponia andersonii</name>
    <dbReference type="NCBI Taxonomy" id="3476"/>
    <lineage>
        <taxon>Eukaryota</taxon>
        <taxon>Viridiplantae</taxon>
        <taxon>Streptophyta</taxon>
        <taxon>Embryophyta</taxon>
        <taxon>Tracheophyta</taxon>
        <taxon>Spermatophyta</taxon>
        <taxon>Magnoliopsida</taxon>
        <taxon>eudicotyledons</taxon>
        <taxon>Gunneridae</taxon>
        <taxon>Pentapetalae</taxon>
        <taxon>rosids</taxon>
        <taxon>fabids</taxon>
        <taxon>Rosales</taxon>
        <taxon>Cannabaceae</taxon>
        <taxon>Parasponia</taxon>
    </lineage>
</organism>
<feature type="non-terminal residue" evidence="1">
    <location>
        <position position="58"/>
    </location>
</feature>